<dbReference type="Proteomes" id="UP001057402">
    <property type="component" value="Chromosome 4"/>
</dbReference>
<proteinExistence type="predicted"/>
<evidence type="ECO:0000313" key="2">
    <source>
        <dbReference type="Proteomes" id="UP001057402"/>
    </source>
</evidence>
<name>A0ACB9RDN2_9MYRT</name>
<keyword evidence="2" id="KW-1185">Reference proteome</keyword>
<gene>
    <name evidence="1" type="ORF">MLD38_014926</name>
</gene>
<protein>
    <submittedName>
        <fullName evidence="1">Uncharacterized protein</fullName>
    </submittedName>
</protein>
<comment type="caution">
    <text evidence="1">The sequence shown here is derived from an EMBL/GenBank/DDBJ whole genome shotgun (WGS) entry which is preliminary data.</text>
</comment>
<dbReference type="EMBL" id="CM042883">
    <property type="protein sequence ID" value="KAI4377266.1"/>
    <property type="molecule type" value="Genomic_DNA"/>
</dbReference>
<evidence type="ECO:0000313" key="1">
    <source>
        <dbReference type="EMBL" id="KAI4377266.1"/>
    </source>
</evidence>
<organism evidence="1 2">
    <name type="scientific">Melastoma candidum</name>
    <dbReference type="NCBI Taxonomy" id="119954"/>
    <lineage>
        <taxon>Eukaryota</taxon>
        <taxon>Viridiplantae</taxon>
        <taxon>Streptophyta</taxon>
        <taxon>Embryophyta</taxon>
        <taxon>Tracheophyta</taxon>
        <taxon>Spermatophyta</taxon>
        <taxon>Magnoliopsida</taxon>
        <taxon>eudicotyledons</taxon>
        <taxon>Gunneridae</taxon>
        <taxon>Pentapetalae</taxon>
        <taxon>rosids</taxon>
        <taxon>malvids</taxon>
        <taxon>Myrtales</taxon>
        <taxon>Melastomataceae</taxon>
        <taxon>Melastomatoideae</taxon>
        <taxon>Melastomateae</taxon>
        <taxon>Melastoma</taxon>
    </lineage>
</organism>
<accession>A0ACB9RDN2</accession>
<sequence>MLIQRLCQSAGAPYAYIGRVSYMQGDPSCISHIPGGPPYVDGPARRHVPMVGPIPVGEEVSQFSGVNDVSIKGVAGAANLGMNWGAVPYDHPSLARR</sequence>
<reference evidence="2" key="1">
    <citation type="journal article" date="2023" name="Front. Plant Sci.">
        <title>Chromosomal-level genome assembly of Melastoma candidum provides insights into trichome evolution.</title>
        <authorList>
            <person name="Zhong Y."/>
            <person name="Wu W."/>
            <person name="Sun C."/>
            <person name="Zou P."/>
            <person name="Liu Y."/>
            <person name="Dai S."/>
            <person name="Zhou R."/>
        </authorList>
    </citation>
    <scope>NUCLEOTIDE SEQUENCE [LARGE SCALE GENOMIC DNA]</scope>
</reference>